<dbReference type="EMBL" id="BGZK01001005">
    <property type="protein sequence ID" value="GBP68247.1"/>
    <property type="molecule type" value="Genomic_DNA"/>
</dbReference>
<gene>
    <name evidence="1" type="ORF">EVAR_48613_1</name>
</gene>
<evidence type="ECO:0000313" key="1">
    <source>
        <dbReference type="EMBL" id="GBP68247.1"/>
    </source>
</evidence>
<name>A0A4C1Y125_EUMVA</name>
<organism evidence="1 2">
    <name type="scientific">Eumeta variegata</name>
    <name type="common">Bagworm moth</name>
    <name type="synonym">Eumeta japonica</name>
    <dbReference type="NCBI Taxonomy" id="151549"/>
    <lineage>
        <taxon>Eukaryota</taxon>
        <taxon>Metazoa</taxon>
        <taxon>Ecdysozoa</taxon>
        <taxon>Arthropoda</taxon>
        <taxon>Hexapoda</taxon>
        <taxon>Insecta</taxon>
        <taxon>Pterygota</taxon>
        <taxon>Neoptera</taxon>
        <taxon>Endopterygota</taxon>
        <taxon>Lepidoptera</taxon>
        <taxon>Glossata</taxon>
        <taxon>Ditrysia</taxon>
        <taxon>Tineoidea</taxon>
        <taxon>Psychidae</taxon>
        <taxon>Oiketicinae</taxon>
        <taxon>Eumeta</taxon>
    </lineage>
</organism>
<protein>
    <submittedName>
        <fullName evidence="1">Uncharacterized protein</fullName>
    </submittedName>
</protein>
<proteinExistence type="predicted"/>
<comment type="caution">
    <text evidence="1">The sequence shown here is derived from an EMBL/GenBank/DDBJ whole genome shotgun (WGS) entry which is preliminary data.</text>
</comment>
<evidence type="ECO:0000313" key="2">
    <source>
        <dbReference type="Proteomes" id="UP000299102"/>
    </source>
</evidence>
<sequence length="157" mass="16824">MICIHCVDGRRFPVAAPDGLPDGTALVADYGSAFPSCRLPKTAAIRAIATPGANNFAFLSRQEPRCLILSSTLSRALMANFNLLGHGRGDVDWIRPPRARGPASAPTLCAGGEPRLLATAAGYELYLHFVNAINSTENALKEFVLKLRAVNSDIDEF</sequence>
<reference evidence="1 2" key="1">
    <citation type="journal article" date="2019" name="Commun. Biol.">
        <title>The bagworm genome reveals a unique fibroin gene that provides high tensile strength.</title>
        <authorList>
            <person name="Kono N."/>
            <person name="Nakamura H."/>
            <person name="Ohtoshi R."/>
            <person name="Tomita M."/>
            <person name="Numata K."/>
            <person name="Arakawa K."/>
        </authorList>
    </citation>
    <scope>NUCLEOTIDE SEQUENCE [LARGE SCALE GENOMIC DNA]</scope>
</reference>
<dbReference type="AlphaFoldDB" id="A0A4C1Y125"/>
<keyword evidence="2" id="KW-1185">Reference proteome</keyword>
<accession>A0A4C1Y125</accession>
<dbReference type="Proteomes" id="UP000299102">
    <property type="component" value="Unassembled WGS sequence"/>
</dbReference>